<accession>A0A4R2MAE2</accession>
<keyword evidence="5" id="KW-0274">FAD</keyword>
<keyword evidence="9" id="KW-0830">Ubiquinone</keyword>
<keyword evidence="6" id="KW-0560">Oxidoreductase</keyword>
<dbReference type="AlphaFoldDB" id="A0A4R2MAE2"/>
<dbReference type="InterPro" id="IPR036188">
    <property type="entry name" value="FAD/NAD-bd_sf"/>
</dbReference>
<comment type="pathway">
    <text evidence="2">Cofactor biosynthesis; ubiquinone biosynthesis.</text>
</comment>
<dbReference type="NCBIfam" id="TIGR01988">
    <property type="entry name" value="Ubi-OHases"/>
    <property type="match status" value="1"/>
</dbReference>
<dbReference type="Pfam" id="PF01494">
    <property type="entry name" value="FAD_binding_3"/>
    <property type="match status" value="1"/>
</dbReference>
<evidence type="ECO:0000256" key="3">
    <source>
        <dbReference type="ARBA" id="ARBA00005349"/>
    </source>
</evidence>
<evidence type="ECO:0000256" key="2">
    <source>
        <dbReference type="ARBA" id="ARBA00004749"/>
    </source>
</evidence>
<protein>
    <submittedName>
        <fullName evidence="9">Ubiquinone biosynthesis UbiH/UbiF/VisC/COQ6 family hydroxylase</fullName>
    </submittedName>
</protein>
<dbReference type="SUPFAM" id="SSF51905">
    <property type="entry name" value="FAD/NAD(P)-binding domain"/>
    <property type="match status" value="1"/>
</dbReference>
<dbReference type="GO" id="GO:0071949">
    <property type="term" value="F:FAD binding"/>
    <property type="evidence" value="ECO:0007669"/>
    <property type="project" value="InterPro"/>
</dbReference>
<dbReference type="Gene3D" id="3.50.50.60">
    <property type="entry name" value="FAD/NAD(P)-binding domain"/>
    <property type="match status" value="2"/>
</dbReference>
<feature type="domain" description="FAD-binding" evidence="8">
    <location>
        <begin position="7"/>
        <end position="341"/>
    </location>
</feature>
<evidence type="ECO:0000256" key="6">
    <source>
        <dbReference type="ARBA" id="ARBA00023002"/>
    </source>
</evidence>
<evidence type="ECO:0000256" key="5">
    <source>
        <dbReference type="ARBA" id="ARBA00022827"/>
    </source>
</evidence>
<evidence type="ECO:0000256" key="1">
    <source>
        <dbReference type="ARBA" id="ARBA00001974"/>
    </source>
</evidence>
<dbReference type="NCBIfam" id="NF006593">
    <property type="entry name" value="PRK09126.1"/>
    <property type="match status" value="1"/>
</dbReference>
<dbReference type="PRINTS" id="PR00420">
    <property type="entry name" value="RNGMNOXGNASE"/>
</dbReference>
<comment type="cofactor">
    <cofactor evidence="1">
        <name>FAD</name>
        <dbReference type="ChEBI" id="CHEBI:57692"/>
    </cofactor>
</comment>
<dbReference type="PANTHER" id="PTHR43876">
    <property type="entry name" value="UBIQUINONE BIOSYNTHESIS MONOOXYGENASE COQ6, MITOCHONDRIAL"/>
    <property type="match status" value="1"/>
</dbReference>
<keyword evidence="4" id="KW-0285">Flavoprotein</keyword>
<evidence type="ECO:0000259" key="8">
    <source>
        <dbReference type="Pfam" id="PF01494"/>
    </source>
</evidence>
<comment type="similarity">
    <text evidence="3">Belongs to the UbiH/COQ6 family.</text>
</comment>
<dbReference type="GO" id="GO:0016705">
    <property type="term" value="F:oxidoreductase activity, acting on paired donors, with incorporation or reduction of molecular oxygen"/>
    <property type="evidence" value="ECO:0007669"/>
    <property type="project" value="InterPro"/>
</dbReference>
<dbReference type="InterPro" id="IPR010971">
    <property type="entry name" value="UbiH/COQ6"/>
</dbReference>
<dbReference type="PANTHER" id="PTHR43876:SF25">
    <property type="entry name" value="MONOOXYGENASE NMA2164"/>
    <property type="match status" value="1"/>
</dbReference>
<evidence type="ECO:0000256" key="7">
    <source>
        <dbReference type="ARBA" id="ARBA00023033"/>
    </source>
</evidence>
<name>A0A4R2MAE2_RUBGE</name>
<keyword evidence="7" id="KW-0503">Monooxygenase</keyword>
<organism evidence="9 10">
    <name type="scientific">Rubrivivax gelatinosus</name>
    <name type="common">Rhodocyclus gelatinosus</name>
    <name type="synonym">Rhodopseudomonas gelatinosa</name>
    <dbReference type="NCBI Taxonomy" id="28068"/>
    <lineage>
        <taxon>Bacteria</taxon>
        <taxon>Pseudomonadati</taxon>
        <taxon>Pseudomonadota</taxon>
        <taxon>Betaproteobacteria</taxon>
        <taxon>Burkholderiales</taxon>
        <taxon>Sphaerotilaceae</taxon>
        <taxon>Rubrivivax</taxon>
    </lineage>
</organism>
<dbReference type="GO" id="GO:0006744">
    <property type="term" value="P:ubiquinone biosynthetic process"/>
    <property type="evidence" value="ECO:0007669"/>
    <property type="project" value="UniProtKB-UniPathway"/>
</dbReference>
<sequence>MNDLHTTDVAIVGAGPAGLALAAALAQAGLRSTVLEQNSAESLVAPPEDGRDIALTHRARAILERLGHWDRLPADEIAPLKRALVRNGASPLVLPFDGQADGHEALGFLVPNHRLREAAYAAAAATPGVEIVGDAKVTALQRDEQAATVRLADGRAWRAPLVVAADSRFSTTRRLGGIGAHLLDFGRTCIVVRMRHEEDHENTAHECFRYGNTLAILPMAGRQSSAVVTLKSDQAPEWMALSDEAFALRVEEHFDRRLGRMDVAAPRHAYPLVAAYATRFAGPRFALVGDAAVGMHPVTAHGYNFGLYGVEVLARELARAARDRRDLGDAAVLAAYEREHRMRTLPIYLGTNAIVRLFTDDTPPAKLVRGAVLKAASVAAPLRTLIARQLTGGVRRSASA</sequence>
<evidence type="ECO:0000256" key="4">
    <source>
        <dbReference type="ARBA" id="ARBA00022630"/>
    </source>
</evidence>
<evidence type="ECO:0000313" key="10">
    <source>
        <dbReference type="Proteomes" id="UP000295106"/>
    </source>
</evidence>
<dbReference type="GO" id="GO:0004497">
    <property type="term" value="F:monooxygenase activity"/>
    <property type="evidence" value="ECO:0007669"/>
    <property type="project" value="UniProtKB-KW"/>
</dbReference>
<dbReference type="OrthoDB" id="8672648at2"/>
<proteinExistence type="inferred from homology"/>
<dbReference type="Proteomes" id="UP000295106">
    <property type="component" value="Unassembled WGS sequence"/>
</dbReference>
<dbReference type="UniPathway" id="UPA00232"/>
<dbReference type="InterPro" id="IPR051205">
    <property type="entry name" value="UbiH/COQ6_monooxygenase"/>
</dbReference>
<dbReference type="RefSeq" id="WP_132644830.1">
    <property type="nucleotide sequence ID" value="NZ_CP181386.1"/>
</dbReference>
<dbReference type="InterPro" id="IPR002938">
    <property type="entry name" value="FAD-bd"/>
</dbReference>
<reference evidence="9 10" key="1">
    <citation type="submission" date="2019-03" db="EMBL/GenBank/DDBJ databases">
        <title>Genomic Encyclopedia of Type Strains, Phase IV (KMG-IV): sequencing the most valuable type-strain genomes for metagenomic binning, comparative biology and taxonomic classification.</title>
        <authorList>
            <person name="Goeker M."/>
        </authorList>
    </citation>
    <scope>NUCLEOTIDE SEQUENCE [LARGE SCALE GENOMIC DNA]</scope>
    <source>
        <strain evidence="9 10">DSM 1709</strain>
    </source>
</reference>
<evidence type="ECO:0000313" key="9">
    <source>
        <dbReference type="EMBL" id="TCP04309.1"/>
    </source>
</evidence>
<gene>
    <name evidence="9" type="ORF">EV684_10259</name>
</gene>
<dbReference type="GeneID" id="99685151"/>
<comment type="caution">
    <text evidence="9">The sequence shown here is derived from an EMBL/GenBank/DDBJ whole genome shotgun (WGS) entry which is preliminary data.</text>
</comment>
<dbReference type="EMBL" id="SLXD01000002">
    <property type="protein sequence ID" value="TCP04309.1"/>
    <property type="molecule type" value="Genomic_DNA"/>
</dbReference>